<keyword evidence="5" id="KW-0539">Nucleus</keyword>
<gene>
    <name evidence="7" type="ORF">Acr_15g0006120</name>
</gene>
<dbReference type="AlphaFoldDB" id="A0A7J0FTJ1"/>
<accession>A0A7J0FTJ1</accession>
<evidence type="ECO:0000313" key="8">
    <source>
        <dbReference type="Proteomes" id="UP000585474"/>
    </source>
</evidence>
<keyword evidence="8" id="KW-1185">Reference proteome</keyword>
<dbReference type="Gene3D" id="2.40.330.10">
    <property type="entry name" value="DNA-binding pseudobarrel domain"/>
    <property type="match status" value="2"/>
</dbReference>
<dbReference type="Proteomes" id="UP000585474">
    <property type="component" value="Unassembled WGS sequence"/>
</dbReference>
<dbReference type="OrthoDB" id="1588403at2759"/>
<comment type="caution">
    <text evidence="7">The sequence shown here is derived from an EMBL/GenBank/DDBJ whole genome shotgun (WGS) entry which is preliminary data.</text>
</comment>
<dbReference type="GO" id="GO:0005634">
    <property type="term" value="C:nucleus"/>
    <property type="evidence" value="ECO:0007669"/>
    <property type="project" value="UniProtKB-SubCell"/>
</dbReference>
<evidence type="ECO:0000256" key="6">
    <source>
        <dbReference type="SAM" id="MobiDB-lite"/>
    </source>
</evidence>
<comment type="subcellular location">
    <subcellularLocation>
        <location evidence="1">Nucleus</location>
    </subcellularLocation>
</comment>
<proteinExistence type="predicted"/>
<feature type="compositionally biased region" description="Polar residues" evidence="6">
    <location>
        <begin position="50"/>
        <end position="78"/>
    </location>
</feature>
<evidence type="ECO:0000256" key="4">
    <source>
        <dbReference type="ARBA" id="ARBA00023163"/>
    </source>
</evidence>
<feature type="compositionally biased region" description="Polar residues" evidence="6">
    <location>
        <begin position="25"/>
        <end position="39"/>
    </location>
</feature>
<evidence type="ECO:0000256" key="5">
    <source>
        <dbReference type="ARBA" id="ARBA00023242"/>
    </source>
</evidence>
<organism evidence="7 8">
    <name type="scientific">Actinidia rufa</name>
    <dbReference type="NCBI Taxonomy" id="165716"/>
    <lineage>
        <taxon>Eukaryota</taxon>
        <taxon>Viridiplantae</taxon>
        <taxon>Streptophyta</taxon>
        <taxon>Embryophyta</taxon>
        <taxon>Tracheophyta</taxon>
        <taxon>Spermatophyta</taxon>
        <taxon>Magnoliopsida</taxon>
        <taxon>eudicotyledons</taxon>
        <taxon>Gunneridae</taxon>
        <taxon>Pentapetalae</taxon>
        <taxon>asterids</taxon>
        <taxon>Ericales</taxon>
        <taxon>Actinidiaceae</taxon>
        <taxon>Actinidia</taxon>
    </lineage>
</organism>
<sequence>MSENKDNVAGLDDKGKPKLKDLFSSDVQKQGIASASTNPAERDIDDTEGNLDSFSMEGNASSSNLSEPSGELSDTTQSHGGGAIPASEFEQLPFSSSRIKSWGICLCVMDNEWSNWWSELVRWHKLKAMDVVRFYKPLQPLQENHYLIDFVKRSQQVASIPEFRRENYLFKVQVTAASIMSRRLIVPTEAVRSHFSAIGIPAETHGMERLYFTDAQIKEWIVEIVVYGSSNPTYMLILEEAFVSEYDLENQDAIKFYKPVQPLNSRHFLIEFVKRGEAVTDTSQSGSAENDGDGDDSGQGGSSRDDGTRGDSNRQGGGHSGGRKGKRFGWKYLCGMKKGYQTRAIMAMQLGSSSDLIKEEEEKIVIKGI</sequence>
<keyword evidence="2" id="KW-0805">Transcription regulation</keyword>
<feature type="region of interest" description="Disordered" evidence="6">
    <location>
        <begin position="1"/>
        <end position="86"/>
    </location>
</feature>
<evidence type="ECO:0000313" key="7">
    <source>
        <dbReference type="EMBL" id="GFZ02003.1"/>
    </source>
</evidence>
<name>A0A7J0FTJ1_9ERIC</name>
<dbReference type="EMBL" id="BJWL01000015">
    <property type="protein sequence ID" value="GFZ02003.1"/>
    <property type="molecule type" value="Genomic_DNA"/>
</dbReference>
<feature type="compositionally biased region" description="Basic and acidic residues" evidence="6">
    <location>
        <begin position="1"/>
        <end position="23"/>
    </location>
</feature>
<evidence type="ECO:0000256" key="2">
    <source>
        <dbReference type="ARBA" id="ARBA00023015"/>
    </source>
</evidence>
<evidence type="ECO:0000256" key="1">
    <source>
        <dbReference type="ARBA" id="ARBA00004123"/>
    </source>
</evidence>
<protein>
    <submittedName>
        <fullName evidence="7">Uncharacterized protein</fullName>
    </submittedName>
</protein>
<keyword evidence="4" id="KW-0804">Transcription</keyword>
<dbReference type="GO" id="GO:0003677">
    <property type="term" value="F:DNA binding"/>
    <property type="evidence" value="ECO:0007669"/>
    <property type="project" value="UniProtKB-KW"/>
</dbReference>
<feature type="compositionally biased region" description="Basic and acidic residues" evidence="6">
    <location>
        <begin position="303"/>
        <end position="312"/>
    </location>
</feature>
<dbReference type="InterPro" id="IPR015300">
    <property type="entry name" value="DNA-bd_pseudobarrel_sf"/>
</dbReference>
<reference evidence="7 8" key="1">
    <citation type="submission" date="2019-07" db="EMBL/GenBank/DDBJ databases">
        <title>De Novo Assembly of kiwifruit Actinidia rufa.</title>
        <authorList>
            <person name="Sugita-Konishi S."/>
            <person name="Sato K."/>
            <person name="Mori E."/>
            <person name="Abe Y."/>
            <person name="Kisaki G."/>
            <person name="Hamano K."/>
            <person name="Suezawa K."/>
            <person name="Otani M."/>
            <person name="Fukuda T."/>
            <person name="Manabe T."/>
            <person name="Gomi K."/>
            <person name="Tabuchi M."/>
            <person name="Akimitsu K."/>
            <person name="Kataoka I."/>
        </authorList>
    </citation>
    <scope>NUCLEOTIDE SEQUENCE [LARGE SCALE GENOMIC DNA]</scope>
    <source>
        <strain evidence="8">cv. Fuchu</strain>
    </source>
</reference>
<feature type="region of interest" description="Disordered" evidence="6">
    <location>
        <begin position="280"/>
        <end position="324"/>
    </location>
</feature>
<evidence type="ECO:0000256" key="3">
    <source>
        <dbReference type="ARBA" id="ARBA00023125"/>
    </source>
</evidence>
<keyword evidence="3" id="KW-0238">DNA-binding</keyword>